<sequence>MTLLFLIVSFAASIIGSICGIGGGVLMKPLLDSFQVMSVASISFLSGCTVLTMSVISVMKNKRNGQIRMDYRISTPLALGAAAGGVCGKYMFQWISRQAAENVVGCVQAVCLMLVTAAALLYTVNRKKIRTLHMTNVALCAAIGLLLGIMSSFLGIGGGPINLVVLYYFFSMETKTAAVNSLYIIMFSQAASLLNTLCTGTVPEFAVLSLGVMVLGGVLGGMLGSRINKTIRDRTVEKLFILIMLVIVGINIYNIIQFL</sequence>
<dbReference type="PANTHER" id="PTHR43701:SF2">
    <property type="entry name" value="MEMBRANE TRANSPORTER PROTEIN YJNA-RELATED"/>
    <property type="match status" value="1"/>
</dbReference>
<keyword evidence="6" id="KW-1003">Cell membrane</keyword>
<dbReference type="RefSeq" id="WP_238722149.1">
    <property type="nucleotide sequence ID" value="NZ_JAHQCW010000024.1"/>
</dbReference>
<dbReference type="AlphaFoldDB" id="A0A949NFI1"/>
<keyword evidence="3 6" id="KW-0812">Transmembrane</keyword>
<dbReference type="Pfam" id="PF01925">
    <property type="entry name" value="TauE"/>
    <property type="match status" value="1"/>
</dbReference>
<keyword evidence="4 6" id="KW-1133">Transmembrane helix</keyword>
<dbReference type="InterPro" id="IPR002781">
    <property type="entry name" value="TM_pro_TauE-like"/>
</dbReference>
<dbReference type="Proteomes" id="UP000712157">
    <property type="component" value="Unassembled WGS sequence"/>
</dbReference>
<comment type="similarity">
    <text evidence="2 6">Belongs to the 4-toluene sulfonate uptake permease (TSUP) (TC 2.A.102) family.</text>
</comment>
<keyword evidence="5 6" id="KW-0472">Membrane</keyword>
<feature type="transmembrane region" description="Helical" evidence="6">
    <location>
        <begin position="137"/>
        <end position="170"/>
    </location>
</feature>
<dbReference type="GO" id="GO:0005886">
    <property type="term" value="C:plasma membrane"/>
    <property type="evidence" value="ECO:0007669"/>
    <property type="project" value="UniProtKB-SubCell"/>
</dbReference>
<reference evidence="7" key="1">
    <citation type="submission" date="2021-06" db="EMBL/GenBank/DDBJ databases">
        <title>Description of novel taxa of the family Lachnospiraceae.</title>
        <authorList>
            <person name="Chaplin A.V."/>
            <person name="Sokolova S.R."/>
            <person name="Pikina A.P."/>
            <person name="Korzhanova M."/>
            <person name="Belova V."/>
            <person name="Korostin D."/>
            <person name="Efimov B.A."/>
        </authorList>
    </citation>
    <scope>NUCLEOTIDE SEQUENCE</scope>
    <source>
        <strain evidence="7">ASD5720</strain>
    </source>
</reference>
<evidence type="ECO:0000256" key="1">
    <source>
        <dbReference type="ARBA" id="ARBA00004141"/>
    </source>
</evidence>
<protein>
    <recommendedName>
        <fullName evidence="6">Probable membrane transporter protein</fullName>
    </recommendedName>
</protein>
<dbReference type="EMBL" id="JAHQCW010000024">
    <property type="protein sequence ID" value="MBU9737704.1"/>
    <property type="molecule type" value="Genomic_DNA"/>
</dbReference>
<dbReference type="InterPro" id="IPR051598">
    <property type="entry name" value="TSUP/Inactive_protease-like"/>
</dbReference>
<evidence type="ECO:0000256" key="4">
    <source>
        <dbReference type="ARBA" id="ARBA00022989"/>
    </source>
</evidence>
<proteinExistence type="inferred from homology"/>
<accession>A0A949NFI1</accession>
<feature type="transmembrane region" description="Helical" evidence="6">
    <location>
        <begin position="36"/>
        <end position="56"/>
    </location>
</feature>
<evidence type="ECO:0000313" key="7">
    <source>
        <dbReference type="EMBL" id="MBU9737704.1"/>
    </source>
</evidence>
<name>A0A949NFI1_9FIRM</name>
<comment type="subcellular location">
    <subcellularLocation>
        <location evidence="6">Cell membrane</location>
        <topology evidence="6">Multi-pass membrane protein</topology>
    </subcellularLocation>
    <subcellularLocation>
        <location evidence="1">Membrane</location>
        <topology evidence="1">Multi-pass membrane protein</topology>
    </subcellularLocation>
</comment>
<comment type="caution">
    <text evidence="7">The sequence shown here is derived from an EMBL/GenBank/DDBJ whole genome shotgun (WGS) entry which is preliminary data.</text>
</comment>
<gene>
    <name evidence="7" type="ORF">KTH89_14250</name>
</gene>
<evidence type="ECO:0000256" key="2">
    <source>
        <dbReference type="ARBA" id="ARBA00009142"/>
    </source>
</evidence>
<dbReference type="PANTHER" id="PTHR43701">
    <property type="entry name" value="MEMBRANE TRANSPORTER PROTEIN MJ0441-RELATED"/>
    <property type="match status" value="1"/>
</dbReference>
<feature type="transmembrane region" description="Helical" evidence="6">
    <location>
        <begin position="239"/>
        <end position="256"/>
    </location>
</feature>
<feature type="transmembrane region" description="Helical" evidence="6">
    <location>
        <begin position="102"/>
        <end position="125"/>
    </location>
</feature>
<evidence type="ECO:0000256" key="3">
    <source>
        <dbReference type="ARBA" id="ARBA00022692"/>
    </source>
</evidence>
<evidence type="ECO:0000256" key="5">
    <source>
        <dbReference type="ARBA" id="ARBA00023136"/>
    </source>
</evidence>
<feature type="transmembrane region" description="Helical" evidence="6">
    <location>
        <begin position="205"/>
        <end position="227"/>
    </location>
</feature>
<organism evidence="7 8">
    <name type="scientific">Diplocloster agilis</name>
    <dbReference type="NCBI Taxonomy" id="2850323"/>
    <lineage>
        <taxon>Bacteria</taxon>
        <taxon>Bacillati</taxon>
        <taxon>Bacillota</taxon>
        <taxon>Clostridia</taxon>
        <taxon>Lachnospirales</taxon>
        <taxon>Lachnospiraceae</taxon>
        <taxon>Diplocloster</taxon>
    </lineage>
</organism>
<evidence type="ECO:0000256" key="6">
    <source>
        <dbReference type="RuleBase" id="RU363041"/>
    </source>
</evidence>
<keyword evidence="8" id="KW-1185">Reference proteome</keyword>
<evidence type="ECO:0000313" key="8">
    <source>
        <dbReference type="Proteomes" id="UP000712157"/>
    </source>
</evidence>